<protein>
    <submittedName>
        <fullName evidence="1">Uncharacterized protein</fullName>
    </submittedName>
</protein>
<reference evidence="2" key="1">
    <citation type="journal article" date="2023" name="G3 (Bethesda)">
        <title>Genome assembly and association tests identify interacting loci associated with vigor, precocity, and sex in interspecific pistachio rootstocks.</title>
        <authorList>
            <person name="Palmer W."/>
            <person name="Jacygrad E."/>
            <person name="Sagayaradj S."/>
            <person name="Cavanaugh K."/>
            <person name="Han R."/>
            <person name="Bertier L."/>
            <person name="Beede B."/>
            <person name="Kafkas S."/>
            <person name="Golino D."/>
            <person name="Preece J."/>
            <person name="Michelmore R."/>
        </authorList>
    </citation>
    <scope>NUCLEOTIDE SEQUENCE [LARGE SCALE GENOMIC DNA]</scope>
</reference>
<organism evidence="1 2">
    <name type="scientific">Pistacia atlantica</name>
    <dbReference type="NCBI Taxonomy" id="434234"/>
    <lineage>
        <taxon>Eukaryota</taxon>
        <taxon>Viridiplantae</taxon>
        <taxon>Streptophyta</taxon>
        <taxon>Embryophyta</taxon>
        <taxon>Tracheophyta</taxon>
        <taxon>Spermatophyta</taxon>
        <taxon>Magnoliopsida</taxon>
        <taxon>eudicotyledons</taxon>
        <taxon>Gunneridae</taxon>
        <taxon>Pentapetalae</taxon>
        <taxon>rosids</taxon>
        <taxon>malvids</taxon>
        <taxon>Sapindales</taxon>
        <taxon>Anacardiaceae</taxon>
        <taxon>Pistacia</taxon>
    </lineage>
</organism>
<proteinExistence type="predicted"/>
<name>A0ACC1A008_9ROSI</name>
<comment type="caution">
    <text evidence="1">The sequence shown here is derived from an EMBL/GenBank/DDBJ whole genome shotgun (WGS) entry which is preliminary data.</text>
</comment>
<dbReference type="EMBL" id="CM047909">
    <property type="protein sequence ID" value="KAJ0079541.1"/>
    <property type="molecule type" value="Genomic_DNA"/>
</dbReference>
<evidence type="ECO:0000313" key="2">
    <source>
        <dbReference type="Proteomes" id="UP001164250"/>
    </source>
</evidence>
<gene>
    <name evidence="1" type="ORF">Patl1_22364</name>
</gene>
<accession>A0ACC1A008</accession>
<keyword evidence="2" id="KW-1185">Reference proteome</keyword>
<evidence type="ECO:0000313" key="1">
    <source>
        <dbReference type="EMBL" id="KAJ0079541.1"/>
    </source>
</evidence>
<dbReference type="Proteomes" id="UP001164250">
    <property type="component" value="Chromosome 13"/>
</dbReference>
<sequence>MIINRFGLRSDVMSFNLSGMGCSRGILSISLAKGLLKVHKNSTVLVLSMESEPDDEGNTGVFLIKINPASGWRIPENKPRKPGSFSTSIFGAHLIWLIINLEENLVSCKKKRENLKLKERDVEASKMKLYRFGNTSSSSIWYALVYLEAKGRVKRADTIWQLGLGSGFKCNSAVWKCISNLKQENSNGW</sequence>